<dbReference type="Proteomes" id="UP000195326">
    <property type="component" value="Unassembled WGS sequence"/>
</dbReference>
<protein>
    <submittedName>
        <fullName evidence="1">Uncharacterized protein</fullName>
    </submittedName>
</protein>
<comment type="caution">
    <text evidence="1">The sequence shown here is derived from an EMBL/GenBank/DDBJ whole genome shotgun (WGS) entry which is preliminary data.</text>
</comment>
<reference evidence="2" key="1">
    <citation type="submission" date="2017-04" db="EMBL/GenBank/DDBJ databases">
        <title>Function of individual gut microbiota members based on whole genome sequencing of pure cultures obtained from chicken caecum.</title>
        <authorList>
            <person name="Medvecky M."/>
            <person name="Cejkova D."/>
            <person name="Polansky O."/>
            <person name="Karasova D."/>
            <person name="Kubasova T."/>
            <person name="Cizek A."/>
            <person name="Rychlik I."/>
        </authorList>
    </citation>
    <scope>NUCLEOTIDE SEQUENCE [LARGE SCALE GENOMIC DNA]</scope>
    <source>
        <strain evidence="2">An179</strain>
    </source>
</reference>
<evidence type="ECO:0000313" key="2">
    <source>
        <dbReference type="Proteomes" id="UP000195326"/>
    </source>
</evidence>
<dbReference type="AlphaFoldDB" id="A0A1Y4LQX7"/>
<evidence type="ECO:0000313" key="1">
    <source>
        <dbReference type="EMBL" id="OUP59083.1"/>
    </source>
</evidence>
<proteinExistence type="predicted"/>
<gene>
    <name evidence="1" type="ORF">B5F15_06355</name>
</gene>
<dbReference type="EMBL" id="NFKL01000007">
    <property type="protein sequence ID" value="OUP59083.1"/>
    <property type="molecule type" value="Genomic_DNA"/>
</dbReference>
<organism evidence="1 2">
    <name type="scientific">Butyricicoccus pullicaecorum</name>
    <dbReference type="NCBI Taxonomy" id="501571"/>
    <lineage>
        <taxon>Bacteria</taxon>
        <taxon>Bacillati</taxon>
        <taxon>Bacillota</taxon>
        <taxon>Clostridia</taxon>
        <taxon>Eubacteriales</taxon>
        <taxon>Butyricicoccaceae</taxon>
        <taxon>Butyricicoccus</taxon>
    </lineage>
</organism>
<sequence>MSIQSEIDRIKAAKADAKAALIERGVDPGDATIDEYGNQIRAIPTGVTSFNGRTGAVEPQAGDYTAQMVGASPANHSHNASAINAGTLPITRGGTGVSAMAGTDYTTNRPRGIILKASEPSTVANGCLVGVYE</sequence>
<accession>A0A1Y4LQX7</accession>
<dbReference type="RefSeq" id="WP_087414771.1">
    <property type="nucleotide sequence ID" value="NZ_NFKL01000007.1"/>
</dbReference>
<name>A0A1Y4LQX7_9FIRM</name>